<dbReference type="GeneID" id="95323978"/>
<evidence type="ECO:0000313" key="3">
    <source>
        <dbReference type="EMBL" id="MCS6521062.1"/>
    </source>
</evidence>
<dbReference type="Proteomes" id="UP001652264">
    <property type="component" value="Unassembled WGS sequence"/>
</dbReference>
<gene>
    <name evidence="3" type="ORF">NYQ28_00580</name>
</gene>
<comment type="similarity">
    <text evidence="1">Belongs to the ADP-ribosylglycohydrolase family.</text>
</comment>
<dbReference type="InterPro" id="IPR005502">
    <property type="entry name" value="Ribosyl_crysJ1"/>
</dbReference>
<sequence length="341" mass="34611">MTTLSTRQDSVTHQTAALAAMTGLAIGDALGMPTQSMSLAQIRADHGRITGFVDAGPHQRIAAGMPAGTITDDTEQAVLVAELLLEGRGRLHPTRFAEALITWERAMEAKGSLDLLGPSTKTAVQRILDGVPASEAGSTGTTNGAAMRITPVGIAVPSVDLVRLVDAVQNASRVTHDTGLGIAGASAIAAGVSAGIDGATRAEALDAAIAAATIGTHRGHWIAGADIAARTTWAIEYLPTVPPADRIDAVSQLIGTSVASQESVVAALALVSLDEDPWETLCTAASIGGDTDTIAAMAGAVLGAVHGPDAWPSDAVDAVTTVNHLRLDPLVDGLLALRQSA</sequence>
<comment type="caution">
    <text evidence="3">The sequence shown here is derived from an EMBL/GenBank/DDBJ whole genome shotgun (WGS) entry which is preliminary data.</text>
</comment>
<proteinExistence type="inferred from homology"/>
<evidence type="ECO:0000313" key="4">
    <source>
        <dbReference type="Proteomes" id="UP001652264"/>
    </source>
</evidence>
<keyword evidence="4" id="KW-1185">Reference proteome</keyword>
<name>A0ABT2HCY7_9MICO</name>
<dbReference type="Gene3D" id="1.10.4080.10">
    <property type="entry name" value="ADP-ribosylation/Crystallin J1"/>
    <property type="match status" value="1"/>
</dbReference>
<keyword evidence="2" id="KW-0378">Hydrolase</keyword>
<dbReference type="PANTHER" id="PTHR16222">
    <property type="entry name" value="ADP-RIBOSYLGLYCOHYDROLASE"/>
    <property type="match status" value="1"/>
</dbReference>
<dbReference type="PANTHER" id="PTHR16222:SF24">
    <property type="entry name" value="ADP-RIBOSYLHYDROLASE ARH3"/>
    <property type="match status" value="1"/>
</dbReference>
<reference evidence="3 4" key="1">
    <citation type="submission" date="2022-08" db="EMBL/GenBank/DDBJ databases">
        <title>Taxonomy of Curtobacterium flaccumfaciens.</title>
        <authorList>
            <person name="Osdaghi E."/>
            <person name="Taghavi S.M."/>
            <person name="Hamidizade M."/>
            <person name="Abachi H."/>
            <person name="Fazliarab A."/>
            <person name="Baeyen S."/>
            <person name="Portier P."/>
            <person name="Van Vaerenbergh J."/>
            <person name="Jacques M.-A."/>
        </authorList>
    </citation>
    <scope>NUCLEOTIDE SEQUENCE [LARGE SCALE GENOMIC DNA]</scope>
    <source>
        <strain evidence="3 4">LMG8786T</strain>
    </source>
</reference>
<dbReference type="EMBL" id="JANVAD010000001">
    <property type="protein sequence ID" value="MCS6521062.1"/>
    <property type="molecule type" value="Genomic_DNA"/>
</dbReference>
<protein>
    <submittedName>
        <fullName evidence="3">ADP-ribosylglycohydrolase family protein</fullName>
    </submittedName>
</protein>
<dbReference type="SUPFAM" id="SSF101478">
    <property type="entry name" value="ADP-ribosylglycohydrolase"/>
    <property type="match status" value="1"/>
</dbReference>
<dbReference type="InterPro" id="IPR050792">
    <property type="entry name" value="ADP-ribosylglycohydrolase"/>
</dbReference>
<dbReference type="Pfam" id="PF03747">
    <property type="entry name" value="ADP_ribosyl_GH"/>
    <property type="match status" value="1"/>
</dbReference>
<organism evidence="3 4">
    <name type="scientific">Curtobacterium citreum</name>
    <dbReference type="NCBI Taxonomy" id="2036"/>
    <lineage>
        <taxon>Bacteria</taxon>
        <taxon>Bacillati</taxon>
        <taxon>Actinomycetota</taxon>
        <taxon>Actinomycetes</taxon>
        <taxon>Micrococcales</taxon>
        <taxon>Microbacteriaceae</taxon>
        <taxon>Curtobacterium</taxon>
    </lineage>
</organism>
<dbReference type="InterPro" id="IPR036705">
    <property type="entry name" value="Ribosyl_crysJ1_sf"/>
</dbReference>
<evidence type="ECO:0000256" key="1">
    <source>
        <dbReference type="ARBA" id="ARBA00010702"/>
    </source>
</evidence>
<dbReference type="RefSeq" id="WP_229666711.1">
    <property type="nucleotide sequence ID" value="NZ_BMNV01000002.1"/>
</dbReference>
<evidence type="ECO:0000256" key="2">
    <source>
        <dbReference type="ARBA" id="ARBA00022801"/>
    </source>
</evidence>
<accession>A0ABT2HCY7</accession>